<organism evidence="1">
    <name type="scientific">marine sediment metagenome</name>
    <dbReference type="NCBI Taxonomy" id="412755"/>
    <lineage>
        <taxon>unclassified sequences</taxon>
        <taxon>metagenomes</taxon>
        <taxon>ecological metagenomes</taxon>
    </lineage>
</organism>
<sequence>MTRIGFKDNKTNELIDLVKNVLGLLNIVRGVTLSDKKNQEQLLEKIMDLQDKLSQLREQEEN</sequence>
<gene>
    <name evidence="1" type="ORF">S03H2_53012</name>
</gene>
<reference evidence="1" key="1">
    <citation type="journal article" date="2014" name="Front. Microbiol.">
        <title>High frequency of phylogenetically diverse reductive dehalogenase-homologous genes in deep subseafloor sedimentary metagenomes.</title>
        <authorList>
            <person name="Kawai M."/>
            <person name="Futagami T."/>
            <person name="Toyoda A."/>
            <person name="Takaki Y."/>
            <person name="Nishi S."/>
            <person name="Hori S."/>
            <person name="Arai W."/>
            <person name="Tsubouchi T."/>
            <person name="Morono Y."/>
            <person name="Uchiyama I."/>
            <person name="Ito T."/>
            <person name="Fujiyama A."/>
            <person name="Inagaki F."/>
            <person name="Takami H."/>
        </authorList>
    </citation>
    <scope>NUCLEOTIDE SEQUENCE</scope>
    <source>
        <strain evidence="1">Expedition CK06-06</strain>
    </source>
</reference>
<dbReference type="AlphaFoldDB" id="X1JLI8"/>
<comment type="caution">
    <text evidence="1">The sequence shown here is derived from an EMBL/GenBank/DDBJ whole genome shotgun (WGS) entry which is preliminary data.</text>
</comment>
<dbReference type="EMBL" id="BARU01033719">
    <property type="protein sequence ID" value="GAH70633.1"/>
    <property type="molecule type" value="Genomic_DNA"/>
</dbReference>
<evidence type="ECO:0000313" key="1">
    <source>
        <dbReference type="EMBL" id="GAH70633.1"/>
    </source>
</evidence>
<proteinExistence type="predicted"/>
<protein>
    <submittedName>
        <fullName evidence="1">Uncharacterized protein</fullName>
    </submittedName>
</protein>
<name>X1JLI8_9ZZZZ</name>
<accession>X1JLI8</accession>